<feature type="compositionally biased region" description="Basic and acidic residues" evidence="1">
    <location>
        <begin position="115"/>
        <end position="124"/>
    </location>
</feature>
<evidence type="ECO:0000259" key="2">
    <source>
        <dbReference type="PROSITE" id="PS51208"/>
    </source>
</evidence>
<dbReference type="SUPFAM" id="SSF103515">
    <property type="entry name" value="Autotransporter"/>
    <property type="match status" value="1"/>
</dbReference>
<gene>
    <name evidence="3" type="ORF">NBZ79_03135</name>
</gene>
<dbReference type="PROSITE" id="PS51208">
    <property type="entry name" value="AUTOTRANSPORTER"/>
    <property type="match status" value="1"/>
</dbReference>
<evidence type="ECO:0000313" key="4">
    <source>
        <dbReference type="Proteomes" id="UP001056291"/>
    </source>
</evidence>
<feature type="region of interest" description="Disordered" evidence="1">
    <location>
        <begin position="111"/>
        <end position="136"/>
    </location>
</feature>
<evidence type="ECO:0000313" key="3">
    <source>
        <dbReference type="EMBL" id="USG61967.1"/>
    </source>
</evidence>
<dbReference type="InterPro" id="IPR005546">
    <property type="entry name" value="Autotransporte_beta"/>
</dbReference>
<proteinExistence type="predicted"/>
<dbReference type="SMART" id="SM00869">
    <property type="entry name" value="Autotransporter"/>
    <property type="match status" value="1"/>
</dbReference>
<reference evidence="3" key="1">
    <citation type="submission" date="2022-06" db="EMBL/GenBank/DDBJ databases">
        <title>Sneathiella actinostolidae sp. nov., isolated from a sea anemonein the Western Pacific Ocean.</title>
        <authorList>
            <person name="Wei M.J."/>
        </authorList>
    </citation>
    <scope>NUCLEOTIDE SEQUENCE</scope>
    <source>
        <strain evidence="3">PHK-P5</strain>
    </source>
</reference>
<feature type="region of interest" description="Disordered" evidence="1">
    <location>
        <begin position="1188"/>
        <end position="1208"/>
    </location>
</feature>
<keyword evidence="4" id="KW-1185">Reference proteome</keyword>
<evidence type="ECO:0000256" key="1">
    <source>
        <dbReference type="SAM" id="MobiDB-lite"/>
    </source>
</evidence>
<sequence>MSKNAFSRRVNGGDCHCHSYRYRLDQPVKGRSDYFCGLSTGFGRIAVVGLLVVLLSAGNSVSIARADCVINGTVETCTGDLSDGVSETNTGIETLNVNSLTDTIAPDGGTSGISFRKEGADGEHPSLFPTPSAGTAGSDGGAVSIGYTGEVFSISTIGNDAEGIVGWSSGGTGGGGLDGIDVGFAGHHGGSAGAVKIVSVGEIKTAGDQSDGILAVTLGGSGGHGGAASSNTDAVGGVGGDGGTPEEVYVQSDSKITTTGDGSQGILIQSVGGTGGVGGEVRLASAGVSGEAGQSGEGGLVILINTGDITTGGTGANGVLIQSLGGLGGDSGDVGLAIFAAAPSGSTGAAGGQIDVTNHGTITTTGPKSDGILAQSIGGGGGHGGSTIAVVSLGGDGEGGGDGGYVSVVNHGVISTEGVNSLGILAQSVGGGGGDGGSAAGLAAIGGQGDDAANGGAVHVINTNRVSTVADGSLGILVQSIGGGGGHGGDSDALISIGGQSGKGGDGDVVNFENTGDVSTEGDHADGIRVQSVGSGGGKGGGALSVDPGVGVSVSVGGNGGSAGNGSNVFVNKDNTASSDGVLLTTKGDHSVGLAATSIGGGGGSGGWALAASGGAYAVSVAVGGDAKGGGGYGGAVEAKFNGGIFTEGDHSAGIAAQSTGGGGGSGGSAVSIAASAAGSVDVSVGGHGAIGGFGDTVDVTSWTAITTIGDHSPGIIASSIGGGGGNGGLTVGAGISSAATVGVAIGGTGSGGGYGSAVTVNSVGNISTSGDFSHGLLAQSVGGGGGNGGFAIDAAASTALNATIAIGGASAAGSNSDAVIATSTGNISTAGDHAYGFLAQSIGGGGGNGGHAISASGALAVDASVGLGGTGTGGGDASSVTATNTGDITTHGDFGYGLLAQSLGGGGGNGGYAIGGSAALGQSASVTLGGSGAGGGDGSTVFATNIGGGNVKTTGDHAHALFAQSLGGGGGNGGYSIAGTFSTAVSVPIAIGGSGEGGGDGGAVTLHNDGTVYTSGVQSNALFAQSLGGGGGDGGFSVAGGVSLSFEGTAINAAVSVGGQGGAGGTSDTVDVINDGYLLTLGQNSAGIMAQSVGGGGGNGGLSVAGSISLGDDASLSAGVTLAGSGGTGNSAADVTVVNNHSIRTEGDNAAAIFAQSVGGGGGNGGASIGAGIDASGGSGGNASVAIGGSGGNGNDGDQVDVTSTGNLTTKGDNAAAIFAQSVGGGGGNGSFTIAGDIGNVPTVEVAVSGSGSDGGKGSMVKVDSDGIITTSGSNSFGVQAQSLGGAGGNGGFSIAGDLNTATNVNVSVSGKGGGGGTAGAVTLEQDGSVVTGGAGAYGLFAQSVGGGGGNGGFSIAGSLTLATGSAVGAGVSVAGDGGTSSSASTVDLTNRGNISTSGDNAIGALAQSIGGSGGNGGFSVAGGLDIGGSADVHVSLSGTGGIGNNADVVTLVSIGDVTTFGSNSAALLGQSIGGGGGNGGFSVGADASDALAVDVSVAGGGSSGGLGAKVSVESSGILTTYGAHSYGILAQSLGGAGGNGGFSVAGSLSTSSNVNVSVSGGGGGGGTAGLVEVTQKEGYIITTGSGAHGIFAQSLGGGGGNGGFSVEGALTLSPESSFTAGVSVAGGGGDSSTSSDVTVVNTGGIQTEGDNASGIFAQSLGGGGGSGGFSVAGNLILSAGSDAAVNVSVAGAGGTGNAGSDVKVNSTGDVITTGTNSTAILAQSIGGGGGNAGFSVSGNIAASSDDGVAAGASVSGEGGEGNDGAEITLTSLGNVSTSGNNSSGILAQSVGGGGGNGGFSGAFDGSKQAAVGVSIGGAGELGGNGDTVTVDSTGIITTEGSLSYGVLAQSVGGSGGNGGFSLSGAFSTKASVGVSIGGGAGGGGTASAVTLVQKGSVWTKGSGSHAVFAQSVGGGGGTGGFSGAAAITFKGRADLGVSIGGKGGTGGTAGAVSLTSRDGLVIHTEGDGAYGLLAQSIGGGGGDGGFSFAAELGFVNSDSSTTNIGVSIGGNGETGGAASTVEIINSTAVVTLGNDAYGILAQSVGGGGGSGGLSISGSVNLSTDPSNNLNVAIGGEGKSGNIAAKVTVENDGNVTTIGDRSRGILAQSVGGSGGVGGLAFSGTLAGGGSDATAKTIEVAVGGSGGSGANAGDVELKNSGDIATSGDLAEGILAQSIGGGGGAGGLAGTGVLSYEGGGTNLHVSVAVGGTGGVGGLGENVMVTNNGRITGTGLGSTAIYAQSIGGGGGNGGSSFTGVIDLTKPGGGGGDSDDASNDRNLTVNVAIGGEAGSGASAGTVSVVNTGVLTTYKGSTKGIFAQSVGGSGGSGGASDAFSMEIGSCSNPAIPGCGSPDFTAKSLTLDVSIGGNGGDGNNGDAVSVTNKNIIQTYGDGSEAIYAQSIGAGGGEGGNGSLGQNLIDGVPGEIIGDIDTVLNPPFAFWQEIEITVGGAGGATGSGGTVTVDNDNTLITTGDRSSAIFAQSVGGGGGQGGNTDGNFLGVGIGGSSGAAGDGDKVAIVNDGSIRTDGIASIGIFAQSVGGGGGLSGSVKQDFFGTGADVGIGFGLSKGGGHGGHGGDINVENTATIMTAGSGAHGVFAQSVGGGGGLAGSSGSDIGVNFAGSNGDDGDGGDVTVTHTGYIYATGDGAAGIFAQSASGGADGNTGNGDDDYALEAAGIGGLVTVTAEGSVMASGDNSIGIFAQSVGLNGDGQVVVVVDEDVVITGGTDPDGNGVGEDPAGIRILDGSGNSITINGTVTTLDGVLGTAIDVRETQVNPATALEDLSPDSGSIFLAVEHTGTTLTNNGTVIGSIFLADGDNLFTNTETFIAGETIDLGGSDNQFVNDGILSPGGEDTIITTTLNGAYLQTENGQILADVDFADNDAGVNSSDMIQITGDAVVNGTIVINSLSGAFVEPDETGEVAIITSSGEFGTPSITVQDTEVVDYELRTDAEGNVFLAWDVDFSSAPGNFNANQSAIGNYLVAAIAAGEPEALTPLFNEILDAPNATVLADYYDQLSPEPYLQTEQAAVLSAQQFGRELFECPESAVAVSDTGCGWLDVSGRKSTQSAEFDQAGYDETVLEMQFGIGGSLGEQMDILFGLSYEKSYLDTEGRASTVGNRFQTGVGMSFTNDSGTMLSLAAVGGFASNDIERHQTLTGTTVTARGNQKLYYGGGQARVLQSFQFDHISVAPEIGGWVGYFRHNKLTETGAGPTNLEINAGSNTYVALRPAVTVGTEFLRDDGSFFRPYLGGGASFALTEGGLSRTDLTASLQGDSNLAPAFTASRSLENPYYDVQLGLDWVSPAGVAFRVGGVAQFANNYKSYGGTLRLVAPF</sequence>
<feature type="domain" description="Autotransporter" evidence="2">
    <location>
        <begin position="3049"/>
        <end position="3333"/>
    </location>
</feature>
<organism evidence="3 4">
    <name type="scientific">Sneathiella marina</name>
    <dbReference type="NCBI Taxonomy" id="2950108"/>
    <lineage>
        <taxon>Bacteria</taxon>
        <taxon>Pseudomonadati</taxon>
        <taxon>Pseudomonadota</taxon>
        <taxon>Alphaproteobacteria</taxon>
        <taxon>Sneathiellales</taxon>
        <taxon>Sneathiellaceae</taxon>
        <taxon>Sneathiella</taxon>
    </lineage>
</organism>
<accession>A0ABY4W7R5</accession>
<dbReference type="Proteomes" id="UP001056291">
    <property type="component" value="Chromosome"/>
</dbReference>
<protein>
    <submittedName>
        <fullName evidence="3">Autotransporter outer membrane beta-barrel domain-containing protein</fullName>
    </submittedName>
</protein>
<name>A0ABY4W7R5_9PROT</name>
<dbReference type="RefSeq" id="WP_251935438.1">
    <property type="nucleotide sequence ID" value="NZ_CP098747.1"/>
</dbReference>
<dbReference type="InterPro" id="IPR036709">
    <property type="entry name" value="Autotransporte_beta_dom_sf"/>
</dbReference>
<dbReference type="EMBL" id="CP098747">
    <property type="protein sequence ID" value="USG61967.1"/>
    <property type="molecule type" value="Genomic_DNA"/>
</dbReference>